<evidence type="ECO:0000313" key="3">
    <source>
        <dbReference type="Proteomes" id="UP000549250"/>
    </source>
</evidence>
<dbReference type="Proteomes" id="UP000549250">
    <property type="component" value="Unassembled WGS sequence"/>
</dbReference>
<evidence type="ECO:0008006" key="4">
    <source>
        <dbReference type="Google" id="ProtNLM"/>
    </source>
</evidence>
<keyword evidence="3" id="KW-1185">Reference proteome</keyword>
<feature type="chain" id="PRO_5032554178" description="Peptidoglycan-binding protein CsiV" evidence="1">
    <location>
        <begin position="18"/>
        <end position="172"/>
    </location>
</feature>
<dbReference type="InterPro" id="IPR021241">
    <property type="entry name" value="CsiV"/>
</dbReference>
<name>A0A839SXA0_AZOMA</name>
<feature type="signal peptide" evidence="1">
    <location>
        <begin position="1"/>
        <end position="17"/>
    </location>
</feature>
<reference evidence="2 3" key="1">
    <citation type="submission" date="2020-08" db="EMBL/GenBank/DDBJ databases">
        <title>Genomic Encyclopedia of Type Strains, Phase III (KMG-III): the genomes of soil and plant-associated and newly described type strains.</title>
        <authorList>
            <person name="Whitman W."/>
        </authorList>
    </citation>
    <scope>NUCLEOTIDE SEQUENCE [LARGE SCALE GENOMIC DNA]</scope>
    <source>
        <strain evidence="2 3">CECT 4462</strain>
    </source>
</reference>
<evidence type="ECO:0000256" key="1">
    <source>
        <dbReference type="SAM" id="SignalP"/>
    </source>
</evidence>
<proteinExistence type="predicted"/>
<dbReference type="Pfam" id="PF10972">
    <property type="entry name" value="CsiV"/>
    <property type="match status" value="1"/>
</dbReference>
<sequence>MRLFLALLTLGSPLAQAEQFFHVELVFFRYTHAPLDNGQPAPDDWAQGTEPLAASNLQAPRLVQKTLGLTAEKGYTILLHKAWRQELSEIPVNIAVHGTNPRLELFPVQGKLRLNVTKQIDADASFWVNRFDTQGRLIGTESLIQKMRLLHSGELYYLDHGSLGLLIQVTRL</sequence>
<gene>
    <name evidence="2" type="ORF">FHR87_000102</name>
</gene>
<accession>A0A839SXA0</accession>
<dbReference type="RefSeq" id="WP_183164739.1">
    <property type="nucleotide sequence ID" value="NZ_JACHXI010000001.1"/>
</dbReference>
<dbReference type="EMBL" id="JACHXI010000001">
    <property type="protein sequence ID" value="MBB3101742.1"/>
    <property type="molecule type" value="Genomic_DNA"/>
</dbReference>
<protein>
    <recommendedName>
        <fullName evidence="4">Peptidoglycan-binding protein CsiV</fullName>
    </recommendedName>
</protein>
<comment type="caution">
    <text evidence="2">The sequence shown here is derived from an EMBL/GenBank/DDBJ whole genome shotgun (WGS) entry which is preliminary data.</text>
</comment>
<evidence type="ECO:0000313" key="2">
    <source>
        <dbReference type="EMBL" id="MBB3101742.1"/>
    </source>
</evidence>
<dbReference type="AlphaFoldDB" id="A0A839SXA0"/>
<organism evidence="2 3">
    <name type="scientific">Azomonas macrocytogenes</name>
    <name type="common">Azotobacter macrocytogenes</name>
    <dbReference type="NCBI Taxonomy" id="69962"/>
    <lineage>
        <taxon>Bacteria</taxon>
        <taxon>Pseudomonadati</taxon>
        <taxon>Pseudomonadota</taxon>
        <taxon>Gammaproteobacteria</taxon>
        <taxon>Pseudomonadales</taxon>
        <taxon>Pseudomonadaceae</taxon>
        <taxon>Azomonas</taxon>
    </lineage>
</organism>
<keyword evidence="1" id="KW-0732">Signal</keyword>